<sequence>MERQESGIDNNRESLHAATTAEPAPGTKPKSRACDVCHKRKVKCDRNKPSCSECVKFAADCTYIVAATPKKITRRRPKKHEALEKKVGELESILRQALKSRESATISQPNEGQVVSKPTAQSLQVADSSPLHSPPFNFTYGSNAGYVRASLLQELVEWVPQPFRSFVKSCSGSYTKDNKILKGRQEYVTLIRTYFSTLNQTITLFDQDDFFARFSELEMDQIRADAALWTATNIMCALALRQEATISLIGCPRSRDQEAWQYLHTALDKAVEITIRGSEDLLAIQALLGMTIFLQSSPDAHPASTILAAAIRLVLQHGLHIQKDEQPLDQLDFEARRLALQRSRVFWIAYYLDHDLASRLERPPLIHEDDIGIDLPPQYPEDGLGYISSINGTININYMHVRAHLALIEGHIHRRLISARARRQTSTERQAAIQELELELCSWKSSSLDLNFVMDSLGSFCADRTPCATFGSAGIFLFRVLYLTYLNCHTNLHGLSYQALRMQAWDYPRRQIKSSDSSTIQLLPLVLAAGGDVGPPRCCVASARASLSLFRVTDYDHACSLAALHHHVTALIVLVAHAAKNPLADESMADIQLVLPVVDMLHKFEEVSKDSSIEYAKKIAAQLVHEYARRALFE</sequence>
<dbReference type="Gene3D" id="4.10.240.10">
    <property type="entry name" value="Zn(2)-C6 fungal-type DNA-binding domain"/>
    <property type="match status" value="1"/>
</dbReference>
<dbReference type="Pfam" id="PF04082">
    <property type="entry name" value="Fungal_trans"/>
    <property type="match status" value="1"/>
</dbReference>
<dbReference type="OrthoDB" id="2123952at2759"/>
<feature type="compositionally biased region" description="Polar residues" evidence="7">
    <location>
        <begin position="103"/>
        <end position="120"/>
    </location>
</feature>
<evidence type="ECO:0000256" key="4">
    <source>
        <dbReference type="ARBA" id="ARBA00023125"/>
    </source>
</evidence>
<evidence type="ECO:0000259" key="8">
    <source>
        <dbReference type="PROSITE" id="PS50048"/>
    </source>
</evidence>
<dbReference type="SMART" id="SM00906">
    <property type="entry name" value="Fungal_trans"/>
    <property type="match status" value="1"/>
</dbReference>
<keyword evidence="10" id="KW-1185">Reference proteome</keyword>
<dbReference type="InterPro" id="IPR001138">
    <property type="entry name" value="Zn2Cys6_DnaBD"/>
</dbReference>
<dbReference type="EMBL" id="KZ679266">
    <property type="protein sequence ID" value="PTB38075.1"/>
    <property type="molecule type" value="Genomic_DNA"/>
</dbReference>
<keyword evidence="6" id="KW-0539">Nucleus</keyword>
<dbReference type="SMART" id="SM00066">
    <property type="entry name" value="GAL4"/>
    <property type="match status" value="1"/>
</dbReference>
<comment type="subcellular location">
    <subcellularLocation>
        <location evidence="1">Nucleus</location>
    </subcellularLocation>
</comment>
<dbReference type="Proteomes" id="UP000240493">
    <property type="component" value="Unassembled WGS sequence"/>
</dbReference>
<dbReference type="InterPro" id="IPR007219">
    <property type="entry name" value="XnlR_reg_dom"/>
</dbReference>
<feature type="region of interest" description="Disordered" evidence="7">
    <location>
        <begin position="101"/>
        <end position="120"/>
    </location>
</feature>
<proteinExistence type="predicted"/>
<feature type="domain" description="Zn(2)-C6 fungal-type" evidence="8">
    <location>
        <begin position="33"/>
        <end position="63"/>
    </location>
</feature>
<dbReference type="Pfam" id="PF00172">
    <property type="entry name" value="Zn_clus"/>
    <property type="match status" value="1"/>
</dbReference>
<dbReference type="PROSITE" id="PS50048">
    <property type="entry name" value="ZN2_CY6_FUNGAL_2"/>
    <property type="match status" value="1"/>
</dbReference>
<feature type="region of interest" description="Disordered" evidence="7">
    <location>
        <begin position="1"/>
        <end position="32"/>
    </location>
</feature>
<keyword evidence="3" id="KW-0805">Transcription regulation</keyword>
<dbReference type="PROSITE" id="PS00463">
    <property type="entry name" value="ZN2_CY6_FUNGAL_1"/>
    <property type="match status" value="1"/>
</dbReference>
<organism evidence="9 10">
    <name type="scientific">Trichoderma asperellum (strain ATCC 204424 / CBS 433.97 / NBRC 101777)</name>
    <dbReference type="NCBI Taxonomy" id="1042311"/>
    <lineage>
        <taxon>Eukaryota</taxon>
        <taxon>Fungi</taxon>
        <taxon>Dikarya</taxon>
        <taxon>Ascomycota</taxon>
        <taxon>Pezizomycotina</taxon>
        <taxon>Sordariomycetes</taxon>
        <taxon>Hypocreomycetidae</taxon>
        <taxon>Hypocreales</taxon>
        <taxon>Hypocreaceae</taxon>
        <taxon>Trichoderma</taxon>
    </lineage>
</organism>
<evidence type="ECO:0000256" key="6">
    <source>
        <dbReference type="ARBA" id="ARBA00023242"/>
    </source>
</evidence>
<dbReference type="CDD" id="cd00067">
    <property type="entry name" value="GAL4"/>
    <property type="match status" value="1"/>
</dbReference>
<dbReference type="GO" id="GO:0008270">
    <property type="term" value="F:zinc ion binding"/>
    <property type="evidence" value="ECO:0007669"/>
    <property type="project" value="InterPro"/>
</dbReference>
<feature type="compositionally biased region" description="Basic and acidic residues" evidence="7">
    <location>
        <begin position="1"/>
        <end position="15"/>
    </location>
</feature>
<gene>
    <name evidence="9" type="ORF">M441DRAFT_199016</name>
</gene>
<dbReference type="InterPro" id="IPR050987">
    <property type="entry name" value="AtrR-like"/>
</dbReference>
<evidence type="ECO:0000313" key="9">
    <source>
        <dbReference type="EMBL" id="PTB38075.1"/>
    </source>
</evidence>
<dbReference type="GO" id="GO:0005634">
    <property type="term" value="C:nucleus"/>
    <property type="evidence" value="ECO:0007669"/>
    <property type="project" value="UniProtKB-SubCell"/>
</dbReference>
<dbReference type="GO" id="GO:0006351">
    <property type="term" value="P:DNA-templated transcription"/>
    <property type="evidence" value="ECO:0007669"/>
    <property type="project" value="InterPro"/>
</dbReference>
<dbReference type="SUPFAM" id="SSF57701">
    <property type="entry name" value="Zn2/Cys6 DNA-binding domain"/>
    <property type="match status" value="1"/>
</dbReference>
<evidence type="ECO:0000256" key="7">
    <source>
        <dbReference type="SAM" id="MobiDB-lite"/>
    </source>
</evidence>
<evidence type="ECO:0000256" key="1">
    <source>
        <dbReference type="ARBA" id="ARBA00004123"/>
    </source>
</evidence>
<dbReference type="STRING" id="1042311.A0A2T3YZU7"/>
<protein>
    <recommendedName>
        <fullName evidence="8">Zn(2)-C6 fungal-type domain-containing protein</fullName>
    </recommendedName>
</protein>
<dbReference type="PANTHER" id="PTHR46910">
    <property type="entry name" value="TRANSCRIPTION FACTOR PDR1"/>
    <property type="match status" value="1"/>
</dbReference>
<evidence type="ECO:0000256" key="2">
    <source>
        <dbReference type="ARBA" id="ARBA00022723"/>
    </source>
</evidence>
<accession>A0A2T3YZU7</accession>
<reference evidence="9 10" key="1">
    <citation type="submission" date="2016-07" db="EMBL/GenBank/DDBJ databases">
        <title>Multiple horizontal gene transfer events from other fungi enriched the ability of initially mycotrophic Trichoderma (Ascomycota) to feed on dead plant biomass.</title>
        <authorList>
            <consortium name="DOE Joint Genome Institute"/>
            <person name="Aerts A."/>
            <person name="Atanasova L."/>
            <person name="Chenthamara K."/>
            <person name="Zhang J."/>
            <person name="Grujic M."/>
            <person name="Henrissat B."/>
            <person name="Kuo A."/>
            <person name="Salamov A."/>
            <person name="Lipzen A."/>
            <person name="Labutti K."/>
            <person name="Barry K."/>
            <person name="Miao Y."/>
            <person name="Rahimi M.J."/>
            <person name="Shen Q."/>
            <person name="Grigoriev I.V."/>
            <person name="Kubicek C.P."/>
            <person name="Druzhinina I.S."/>
        </authorList>
    </citation>
    <scope>NUCLEOTIDE SEQUENCE [LARGE SCALE GENOMIC DNA]</scope>
    <source>
        <strain evidence="9 10">CBS 433.97</strain>
    </source>
</reference>
<keyword evidence="2" id="KW-0479">Metal-binding</keyword>
<evidence type="ECO:0000313" key="10">
    <source>
        <dbReference type="Proteomes" id="UP000240493"/>
    </source>
</evidence>
<dbReference type="InterPro" id="IPR036864">
    <property type="entry name" value="Zn2-C6_fun-type_DNA-bd_sf"/>
</dbReference>
<dbReference type="PANTHER" id="PTHR46910:SF37">
    <property type="entry name" value="ZN(II)2CYS6 TRANSCRIPTION FACTOR (EUROFUNG)"/>
    <property type="match status" value="1"/>
</dbReference>
<evidence type="ECO:0000256" key="5">
    <source>
        <dbReference type="ARBA" id="ARBA00023163"/>
    </source>
</evidence>
<dbReference type="GO" id="GO:0000981">
    <property type="term" value="F:DNA-binding transcription factor activity, RNA polymerase II-specific"/>
    <property type="evidence" value="ECO:0007669"/>
    <property type="project" value="InterPro"/>
</dbReference>
<dbReference type="AlphaFoldDB" id="A0A2T3YZU7"/>
<keyword evidence="4" id="KW-0238">DNA-binding</keyword>
<dbReference type="GO" id="GO:0003677">
    <property type="term" value="F:DNA binding"/>
    <property type="evidence" value="ECO:0007669"/>
    <property type="project" value="UniProtKB-KW"/>
</dbReference>
<dbReference type="CDD" id="cd12148">
    <property type="entry name" value="fungal_TF_MHR"/>
    <property type="match status" value="1"/>
</dbReference>
<name>A0A2T3YZU7_TRIA4</name>
<evidence type="ECO:0000256" key="3">
    <source>
        <dbReference type="ARBA" id="ARBA00023015"/>
    </source>
</evidence>
<keyword evidence="5" id="KW-0804">Transcription</keyword>